<gene>
    <name evidence="1" type="ORF">C8E03_101530</name>
</gene>
<organism evidence="1 2">
    <name type="scientific">Lachnotalea glycerini</name>
    <dbReference type="NCBI Taxonomy" id="1763509"/>
    <lineage>
        <taxon>Bacteria</taxon>
        <taxon>Bacillati</taxon>
        <taxon>Bacillota</taxon>
        <taxon>Clostridia</taxon>
        <taxon>Lachnospirales</taxon>
        <taxon>Lachnospiraceae</taxon>
        <taxon>Lachnotalea</taxon>
    </lineage>
</organism>
<name>A0A318ESI1_9FIRM</name>
<comment type="caution">
    <text evidence="1">The sequence shown here is derived from an EMBL/GenBank/DDBJ whole genome shotgun (WGS) entry which is preliminary data.</text>
</comment>
<evidence type="ECO:0000313" key="2">
    <source>
        <dbReference type="Proteomes" id="UP000247523"/>
    </source>
</evidence>
<dbReference type="Gene3D" id="1.10.10.60">
    <property type="entry name" value="Homeodomain-like"/>
    <property type="match status" value="1"/>
</dbReference>
<dbReference type="Proteomes" id="UP000247523">
    <property type="component" value="Unassembled WGS sequence"/>
</dbReference>
<dbReference type="InterPro" id="IPR009057">
    <property type="entry name" value="Homeodomain-like_sf"/>
</dbReference>
<evidence type="ECO:0000313" key="1">
    <source>
        <dbReference type="EMBL" id="PXV95899.1"/>
    </source>
</evidence>
<protein>
    <submittedName>
        <fullName evidence="1">TetR family transcriptional regulator</fullName>
    </submittedName>
</protein>
<proteinExistence type="predicted"/>
<reference evidence="1 2" key="1">
    <citation type="submission" date="2018-05" db="EMBL/GenBank/DDBJ databases">
        <title>Genomic Encyclopedia of Type Strains, Phase IV (KMG-IV): sequencing the most valuable type-strain genomes for metagenomic binning, comparative biology and taxonomic classification.</title>
        <authorList>
            <person name="Goeker M."/>
        </authorList>
    </citation>
    <scope>NUCLEOTIDE SEQUENCE [LARGE SCALE GENOMIC DNA]</scope>
    <source>
        <strain evidence="1 2">DSM 28816</strain>
    </source>
</reference>
<sequence>MTRVRLEKEERKKQIKEVALQLFIEKGLVRTTMDDIIEKTGIHYMALLIHNSSIFSGEYTNISLEKLCKSAGIRVSNSLRNLCDT</sequence>
<dbReference type="AlphaFoldDB" id="A0A318ESI1"/>
<accession>A0A318ESI1</accession>
<dbReference type="SUPFAM" id="SSF46689">
    <property type="entry name" value="Homeodomain-like"/>
    <property type="match status" value="1"/>
</dbReference>
<dbReference type="EMBL" id="QICS01000001">
    <property type="protein sequence ID" value="PXV95899.1"/>
    <property type="molecule type" value="Genomic_DNA"/>
</dbReference>